<dbReference type="EMBL" id="CP097899">
    <property type="protein sequence ID" value="URN92909.1"/>
    <property type="molecule type" value="Genomic_DNA"/>
</dbReference>
<accession>A0A9J6Z9N1</accession>
<keyword evidence="3" id="KW-0418">Kinase</keyword>
<evidence type="ECO:0000256" key="1">
    <source>
        <dbReference type="ARBA" id="ARBA00022553"/>
    </source>
</evidence>
<gene>
    <name evidence="6" type="ORF">NAG76_13765</name>
</gene>
<dbReference type="SUPFAM" id="SSF55890">
    <property type="entry name" value="Sporulation response regulatory protein Spo0B"/>
    <property type="match status" value="1"/>
</dbReference>
<dbReference type="KEGG" id="plig:NAG76_13765"/>
<feature type="transmembrane region" description="Helical" evidence="4">
    <location>
        <begin position="7"/>
        <end position="25"/>
    </location>
</feature>
<keyword evidence="4" id="KW-0472">Membrane</keyword>
<evidence type="ECO:0000256" key="4">
    <source>
        <dbReference type="SAM" id="Phobius"/>
    </source>
</evidence>
<keyword evidence="1" id="KW-0597">Phosphoprotein</keyword>
<sequence>MEYWYIWRRWLWLTAFIPAILIFVWPSHRWINLLALIWVAAIGAIYYYVEQRIHKQQLSLTIRSTHKQWISTMNHHRHDWMNDLQVLFGYIRLGKQERITEYVERIKGKMLAESAISKLEEPSLVSYLIGFRTIPSNFILEVNFLSKEDQRSIIIEDEQVSEIIISIISAYRIYAAVDMTSDPILQLQFENNKDHLNIHFAFNGSVNNQDLWQQKIEQQLNGARSVQIIGALSVDQIDLQITRA</sequence>
<dbReference type="Gene3D" id="1.10.287.130">
    <property type="match status" value="1"/>
</dbReference>
<dbReference type="Pfam" id="PF14689">
    <property type="entry name" value="SPOB_a"/>
    <property type="match status" value="1"/>
</dbReference>
<evidence type="ECO:0000313" key="6">
    <source>
        <dbReference type="EMBL" id="URN92909.1"/>
    </source>
</evidence>
<evidence type="ECO:0000256" key="2">
    <source>
        <dbReference type="ARBA" id="ARBA00022679"/>
    </source>
</evidence>
<feature type="domain" description="SpoOB alpha-helical" evidence="5">
    <location>
        <begin position="67"/>
        <end position="119"/>
    </location>
</feature>
<keyword evidence="4" id="KW-0812">Transmembrane</keyword>
<evidence type="ECO:0000313" key="7">
    <source>
        <dbReference type="Proteomes" id="UP001056756"/>
    </source>
</evidence>
<dbReference type="Proteomes" id="UP001056756">
    <property type="component" value="Chromosome"/>
</dbReference>
<dbReference type="InterPro" id="IPR039506">
    <property type="entry name" value="SPOB_a"/>
</dbReference>
<dbReference type="GO" id="GO:0000155">
    <property type="term" value="F:phosphorelay sensor kinase activity"/>
    <property type="evidence" value="ECO:0007669"/>
    <property type="project" value="InterPro"/>
</dbReference>
<dbReference type="Gene3D" id="3.30.565.30">
    <property type="entry name" value="Sporulation initiation phosphotransferase B (SpoOB), C-terminal domain"/>
    <property type="match status" value="1"/>
</dbReference>
<reference evidence="6" key="1">
    <citation type="submission" date="2022-05" db="EMBL/GenBank/DDBJ databases">
        <title>Novel bacterial taxa in a minimal lignocellulolytic consortium and its capacity to transform plastics disclosed by genome-resolved metagenomics.</title>
        <authorList>
            <person name="Rodriguez C.A.D."/>
            <person name="Diaz-Garcia L."/>
            <person name="Herrera K."/>
            <person name="Tarazona N.A."/>
            <person name="Sproer C."/>
            <person name="Overmann J."/>
            <person name="Jimenez D.J."/>
        </authorList>
    </citation>
    <scope>NUCLEOTIDE SEQUENCE</scope>
    <source>
        <strain evidence="6">MAG5</strain>
    </source>
</reference>
<feature type="transmembrane region" description="Helical" evidence="4">
    <location>
        <begin position="31"/>
        <end position="49"/>
    </location>
</feature>
<organism evidence="6 7">
    <name type="scientific">Candidatus Pristimantibacillus lignocellulolyticus</name>
    <dbReference type="NCBI Taxonomy" id="2994561"/>
    <lineage>
        <taxon>Bacteria</taxon>
        <taxon>Bacillati</taxon>
        <taxon>Bacillota</taxon>
        <taxon>Bacilli</taxon>
        <taxon>Bacillales</taxon>
        <taxon>Paenibacillaceae</taxon>
        <taxon>Candidatus Pristimantibacillus</taxon>
    </lineage>
</organism>
<proteinExistence type="predicted"/>
<dbReference type="AlphaFoldDB" id="A0A9J6Z9N1"/>
<keyword evidence="2" id="KW-0808">Transferase</keyword>
<protein>
    <submittedName>
        <fullName evidence="6">Spo0B domain-containing protein</fullName>
    </submittedName>
</protein>
<dbReference type="InterPro" id="IPR016120">
    <property type="entry name" value="Sig_transdc_His_kin_SpoOB"/>
</dbReference>
<evidence type="ECO:0000256" key="3">
    <source>
        <dbReference type="ARBA" id="ARBA00022777"/>
    </source>
</evidence>
<evidence type="ECO:0000259" key="5">
    <source>
        <dbReference type="Pfam" id="PF14689"/>
    </source>
</evidence>
<name>A0A9J6Z9N1_9BACL</name>
<keyword evidence="4" id="KW-1133">Transmembrane helix</keyword>
<dbReference type="InterPro" id="IPR037100">
    <property type="entry name" value="Spo0B_C_sf"/>
</dbReference>